<dbReference type="SUPFAM" id="SSF51735">
    <property type="entry name" value="NAD(P)-binding Rossmann-fold domains"/>
    <property type="match status" value="1"/>
</dbReference>
<dbReference type="CDD" id="cd05374">
    <property type="entry name" value="17beta-HSD-like_SDR_c"/>
    <property type="match status" value="1"/>
</dbReference>
<protein>
    <recommendedName>
        <fullName evidence="6">NAD(P)-binding protein</fullName>
    </recommendedName>
</protein>
<dbReference type="PANTHER" id="PTHR43976">
    <property type="entry name" value="SHORT CHAIN DEHYDROGENASE"/>
    <property type="match status" value="1"/>
</dbReference>
<dbReference type="InterPro" id="IPR036291">
    <property type="entry name" value="NAD(P)-bd_dom_sf"/>
</dbReference>
<dbReference type="OrthoDB" id="1274115at2759"/>
<keyword evidence="5" id="KW-1185">Reference proteome</keyword>
<dbReference type="InterPro" id="IPR051911">
    <property type="entry name" value="SDR_oxidoreductase"/>
</dbReference>
<evidence type="ECO:0000256" key="1">
    <source>
        <dbReference type="ARBA" id="ARBA00006484"/>
    </source>
</evidence>
<name>K5UQC9_PHACS</name>
<evidence type="ECO:0000256" key="2">
    <source>
        <dbReference type="ARBA" id="ARBA00023002"/>
    </source>
</evidence>
<dbReference type="EMBL" id="JH930476">
    <property type="protein sequence ID" value="EKM52031.1"/>
    <property type="molecule type" value="Genomic_DNA"/>
</dbReference>
<dbReference type="FunCoup" id="K5UQC9">
    <property type="interactions" value="286"/>
</dbReference>
<dbReference type="RefSeq" id="XP_007399817.1">
    <property type="nucleotide sequence ID" value="XM_007399755.1"/>
</dbReference>
<sequence length="289" mass="31935">MSSPRVWLITGSSSGFGLAMCKSALAKGDKVVATLRRPSDISEFDSKYSSDVLHVAKVDVTRPEEVANAFREAKSQFGRVDVVFNNAASFVVGEVELVPDADARRVMEVNFWGAATVSKEAVRFFREDNPPGAGGLLLNVSSDAGFSSLACVGYYDAAKHALEGLTEALAYELDPRWNIRICLVTPGAFRSDIKTKSLTMPVHPAYPAVESVQQSRKFLDMVWDPSRPMRIGDVHKAAERIYEASMLKHPPMRLFLGEDCVRRLKEQLKRVTANLDGFGKWSEGLMEDE</sequence>
<evidence type="ECO:0000313" key="4">
    <source>
        <dbReference type="EMBL" id="EKM52031.1"/>
    </source>
</evidence>
<accession>K5UQC9</accession>
<dbReference type="Proteomes" id="UP000008370">
    <property type="component" value="Unassembled WGS sequence"/>
</dbReference>
<evidence type="ECO:0000256" key="3">
    <source>
        <dbReference type="RuleBase" id="RU000363"/>
    </source>
</evidence>
<dbReference type="HOGENOM" id="CLU_010194_2_9_1"/>
<dbReference type="Gene3D" id="3.40.50.720">
    <property type="entry name" value="NAD(P)-binding Rossmann-like Domain"/>
    <property type="match status" value="1"/>
</dbReference>
<dbReference type="PANTHER" id="PTHR43976:SF16">
    <property type="entry name" value="SHORT-CHAIN DEHYDROGENASE_REDUCTASE FAMILY PROTEIN"/>
    <property type="match status" value="1"/>
</dbReference>
<comment type="similarity">
    <text evidence="1 3">Belongs to the short-chain dehydrogenases/reductases (SDR) family.</text>
</comment>
<dbReference type="PRINTS" id="PR00080">
    <property type="entry name" value="SDRFAMILY"/>
</dbReference>
<dbReference type="GeneID" id="18913255"/>
<proteinExistence type="inferred from homology"/>
<dbReference type="GO" id="GO:0016491">
    <property type="term" value="F:oxidoreductase activity"/>
    <property type="evidence" value="ECO:0007669"/>
    <property type="project" value="UniProtKB-KW"/>
</dbReference>
<dbReference type="PRINTS" id="PR00081">
    <property type="entry name" value="GDHRDH"/>
</dbReference>
<dbReference type="KEGG" id="pco:PHACADRAFT_212630"/>
<organism evidence="4 5">
    <name type="scientific">Phanerochaete carnosa (strain HHB-10118-sp)</name>
    <name type="common">White-rot fungus</name>
    <name type="synonym">Peniophora carnosa</name>
    <dbReference type="NCBI Taxonomy" id="650164"/>
    <lineage>
        <taxon>Eukaryota</taxon>
        <taxon>Fungi</taxon>
        <taxon>Dikarya</taxon>
        <taxon>Basidiomycota</taxon>
        <taxon>Agaricomycotina</taxon>
        <taxon>Agaricomycetes</taxon>
        <taxon>Polyporales</taxon>
        <taxon>Phanerochaetaceae</taxon>
        <taxon>Phanerochaete</taxon>
    </lineage>
</organism>
<dbReference type="Pfam" id="PF00106">
    <property type="entry name" value="adh_short"/>
    <property type="match status" value="1"/>
</dbReference>
<keyword evidence="2" id="KW-0560">Oxidoreductase</keyword>
<gene>
    <name evidence="4" type="ORF">PHACADRAFT_212630</name>
</gene>
<dbReference type="InParanoid" id="K5UQC9"/>
<dbReference type="InterPro" id="IPR002347">
    <property type="entry name" value="SDR_fam"/>
</dbReference>
<dbReference type="AlphaFoldDB" id="K5UQC9"/>
<evidence type="ECO:0008006" key="6">
    <source>
        <dbReference type="Google" id="ProtNLM"/>
    </source>
</evidence>
<evidence type="ECO:0000313" key="5">
    <source>
        <dbReference type="Proteomes" id="UP000008370"/>
    </source>
</evidence>
<reference evidence="4 5" key="1">
    <citation type="journal article" date="2012" name="BMC Genomics">
        <title>Comparative genomics of the white-rot fungi, Phanerochaete carnosa and P. chrysosporium, to elucidate the genetic basis of the distinct wood types they colonize.</title>
        <authorList>
            <person name="Suzuki H."/>
            <person name="MacDonald J."/>
            <person name="Syed K."/>
            <person name="Salamov A."/>
            <person name="Hori C."/>
            <person name="Aerts A."/>
            <person name="Henrissat B."/>
            <person name="Wiebenga A."/>
            <person name="vanKuyk P.A."/>
            <person name="Barry K."/>
            <person name="Lindquist E."/>
            <person name="LaButti K."/>
            <person name="Lapidus A."/>
            <person name="Lucas S."/>
            <person name="Coutinho P."/>
            <person name="Gong Y."/>
            <person name="Samejima M."/>
            <person name="Mahadevan R."/>
            <person name="Abou-Zaid M."/>
            <person name="de Vries R.P."/>
            <person name="Igarashi K."/>
            <person name="Yadav J.S."/>
            <person name="Grigoriev I.V."/>
            <person name="Master E.R."/>
        </authorList>
    </citation>
    <scope>NUCLEOTIDE SEQUENCE [LARGE SCALE GENOMIC DNA]</scope>
    <source>
        <strain evidence="4 5">HHB-10118-sp</strain>
    </source>
</reference>